<evidence type="ECO:0000313" key="8">
    <source>
        <dbReference type="Proteomes" id="UP000199356"/>
    </source>
</evidence>
<dbReference type="Proteomes" id="UP000199356">
    <property type="component" value="Unassembled WGS sequence"/>
</dbReference>
<feature type="transmembrane region" description="Helical" evidence="5">
    <location>
        <begin position="107"/>
        <end position="128"/>
    </location>
</feature>
<feature type="transmembrane region" description="Helical" evidence="5">
    <location>
        <begin position="31"/>
        <end position="50"/>
    </location>
</feature>
<gene>
    <name evidence="7" type="ORF">SAMN04488047_10939</name>
</gene>
<accession>A0A1I5RQI7</accession>
<keyword evidence="2 5" id="KW-0812">Transmembrane</keyword>
<protein>
    <submittedName>
        <fullName evidence="7">Yip1 domain-containing protein</fullName>
    </submittedName>
</protein>
<keyword evidence="3 5" id="KW-1133">Transmembrane helix</keyword>
<keyword evidence="8" id="KW-1185">Reference proteome</keyword>
<comment type="subcellular location">
    <subcellularLocation>
        <location evidence="1">Membrane</location>
        <topology evidence="1">Multi-pass membrane protein</topology>
    </subcellularLocation>
</comment>
<evidence type="ECO:0000256" key="2">
    <source>
        <dbReference type="ARBA" id="ARBA00022692"/>
    </source>
</evidence>
<evidence type="ECO:0000256" key="5">
    <source>
        <dbReference type="SAM" id="Phobius"/>
    </source>
</evidence>
<dbReference type="OrthoDB" id="7771437at2"/>
<keyword evidence="4 5" id="KW-0472">Membrane</keyword>
<feature type="transmembrane region" description="Helical" evidence="5">
    <location>
        <begin position="70"/>
        <end position="95"/>
    </location>
</feature>
<feature type="transmembrane region" description="Helical" evidence="5">
    <location>
        <begin position="134"/>
        <end position="152"/>
    </location>
</feature>
<organism evidence="7 8">
    <name type="scientific">Tranquillimonas alkanivorans</name>
    <dbReference type="NCBI Taxonomy" id="441119"/>
    <lineage>
        <taxon>Bacteria</taxon>
        <taxon>Pseudomonadati</taxon>
        <taxon>Pseudomonadota</taxon>
        <taxon>Alphaproteobacteria</taxon>
        <taxon>Rhodobacterales</taxon>
        <taxon>Roseobacteraceae</taxon>
        <taxon>Tranquillimonas</taxon>
    </lineage>
</organism>
<dbReference type="Pfam" id="PF04893">
    <property type="entry name" value="Yip1"/>
    <property type="match status" value="1"/>
</dbReference>
<name>A0A1I5RQI7_9RHOB</name>
<evidence type="ECO:0000256" key="1">
    <source>
        <dbReference type="ARBA" id="ARBA00004141"/>
    </source>
</evidence>
<dbReference type="InterPro" id="IPR006977">
    <property type="entry name" value="Yip1_dom"/>
</dbReference>
<evidence type="ECO:0000259" key="6">
    <source>
        <dbReference type="Pfam" id="PF04893"/>
    </source>
</evidence>
<dbReference type="GO" id="GO:0016020">
    <property type="term" value="C:membrane"/>
    <property type="evidence" value="ECO:0007669"/>
    <property type="project" value="UniProtKB-SubCell"/>
</dbReference>
<dbReference type="AlphaFoldDB" id="A0A1I5RQI7"/>
<sequence length="165" mass="17537">MALTTDIVASYRDPAGVLRRRMGPDKREDRALVTLVVACGLIFVSQWPRLSREAYFEPSIGFDARFGGALLGWIFIAPLLFYGMAGLSHAVARLFGGRGSYYGARMALFWALLAASPLWLLNGLVAGLVGPGPALSAVGLVALAAFLGIWLVGLRAVEKGQGVDA</sequence>
<evidence type="ECO:0000256" key="3">
    <source>
        <dbReference type="ARBA" id="ARBA00022989"/>
    </source>
</evidence>
<dbReference type="EMBL" id="FOXA01000009">
    <property type="protein sequence ID" value="SFP60809.1"/>
    <property type="molecule type" value="Genomic_DNA"/>
</dbReference>
<feature type="domain" description="Yip1" evidence="6">
    <location>
        <begin position="41"/>
        <end position="157"/>
    </location>
</feature>
<proteinExistence type="predicted"/>
<dbReference type="RefSeq" id="WP_093422190.1">
    <property type="nucleotide sequence ID" value="NZ_FOXA01000009.1"/>
</dbReference>
<reference evidence="7 8" key="1">
    <citation type="submission" date="2016-10" db="EMBL/GenBank/DDBJ databases">
        <authorList>
            <person name="de Groot N.N."/>
        </authorList>
    </citation>
    <scope>NUCLEOTIDE SEQUENCE [LARGE SCALE GENOMIC DNA]</scope>
    <source>
        <strain evidence="7 8">DSM 19547</strain>
    </source>
</reference>
<dbReference type="STRING" id="441119.SAMN04488047_10939"/>
<evidence type="ECO:0000313" key="7">
    <source>
        <dbReference type="EMBL" id="SFP60809.1"/>
    </source>
</evidence>
<evidence type="ECO:0000256" key="4">
    <source>
        <dbReference type="ARBA" id="ARBA00023136"/>
    </source>
</evidence>